<protein>
    <submittedName>
        <fullName evidence="3">Restriction endonuclease subunit S</fullName>
        <ecNumber evidence="3">3.1.21.-</ecNumber>
    </submittedName>
</protein>
<dbReference type="GO" id="GO:0003677">
    <property type="term" value="F:DNA binding"/>
    <property type="evidence" value="ECO:0007669"/>
    <property type="project" value="UniProtKB-KW"/>
</dbReference>
<dbReference type="AlphaFoldDB" id="A0ABD4SHT9"/>
<proteinExistence type="predicted"/>
<comment type="caution">
    <text evidence="3">The sequence shown here is derived from an EMBL/GenBank/DDBJ whole genome shotgun (WGS) entry which is preliminary data.</text>
</comment>
<dbReference type="Proteomes" id="UP001200334">
    <property type="component" value="Unassembled WGS sequence"/>
</dbReference>
<gene>
    <name evidence="3" type="ORF">LOB85_05200</name>
</gene>
<dbReference type="GO" id="GO:0009307">
    <property type="term" value="P:DNA restriction-modification system"/>
    <property type="evidence" value="ECO:0007669"/>
    <property type="project" value="UniProtKB-KW"/>
</dbReference>
<dbReference type="GO" id="GO:0004519">
    <property type="term" value="F:endonuclease activity"/>
    <property type="evidence" value="ECO:0007669"/>
    <property type="project" value="UniProtKB-KW"/>
</dbReference>
<reference evidence="3 4" key="1">
    <citation type="submission" date="2021-12" db="EMBL/GenBank/DDBJ databases">
        <title>Antimicrobial susceptibility of Lactobacillus delbrueckii subsp. lactis obtained from milk products and other habitats.</title>
        <authorList>
            <person name="Shani N."/>
        </authorList>
    </citation>
    <scope>NUCLEOTIDE SEQUENCE [LARGE SCALE GENOMIC DNA]</scope>
    <source>
        <strain evidence="3 4">FAM 21755</strain>
    </source>
</reference>
<evidence type="ECO:0000313" key="4">
    <source>
        <dbReference type="Proteomes" id="UP001200334"/>
    </source>
</evidence>
<sequence length="215" mass="24887">MYDNAFTSFFGRINDNLDELSTVIFDRWIRNSSSDVKCPLDHVAKYTNGLAMQKFRPQNNEIGLPVVKIRELNQGDTDENSDYCTSNIDQSVKVNTGDIIFSWSGTLTLDIWAGGEAGLNQHLFKVTSSKYPYWFVFEWTKYYLKSFQNIAKSKATTMGHIKRSDLHSSLVKIPTHDEMIELNTTLSPMYSQKIAIRHENRVLYQMKQQLLSKYF</sequence>
<evidence type="ECO:0000256" key="2">
    <source>
        <dbReference type="ARBA" id="ARBA00023125"/>
    </source>
</evidence>
<keyword evidence="3" id="KW-0540">Nuclease</keyword>
<accession>A0ABD4SHT9</accession>
<dbReference type="RefSeq" id="WP_089119923.1">
    <property type="nucleotide sequence ID" value="NZ_JAGJAC010000084.1"/>
</dbReference>
<evidence type="ECO:0000313" key="3">
    <source>
        <dbReference type="EMBL" id="MCD5563515.1"/>
    </source>
</evidence>
<name>A0ABD4SHT9_LACDL</name>
<dbReference type="GO" id="GO:0016787">
    <property type="term" value="F:hydrolase activity"/>
    <property type="evidence" value="ECO:0007669"/>
    <property type="project" value="UniProtKB-KW"/>
</dbReference>
<evidence type="ECO:0000256" key="1">
    <source>
        <dbReference type="ARBA" id="ARBA00022747"/>
    </source>
</evidence>
<organism evidence="3 4">
    <name type="scientific">Lactobacillus delbrueckii subsp. lactis</name>
    <dbReference type="NCBI Taxonomy" id="29397"/>
    <lineage>
        <taxon>Bacteria</taxon>
        <taxon>Bacillati</taxon>
        <taxon>Bacillota</taxon>
        <taxon>Bacilli</taxon>
        <taxon>Lactobacillales</taxon>
        <taxon>Lactobacillaceae</taxon>
        <taxon>Lactobacillus</taxon>
    </lineage>
</organism>
<keyword evidence="3" id="KW-0255">Endonuclease</keyword>
<keyword evidence="3" id="KW-0378">Hydrolase</keyword>
<dbReference type="SUPFAM" id="SSF116734">
    <property type="entry name" value="DNA methylase specificity domain"/>
    <property type="match status" value="1"/>
</dbReference>
<keyword evidence="1" id="KW-0680">Restriction system</keyword>
<dbReference type="EC" id="3.1.21.-" evidence="3"/>
<dbReference type="EMBL" id="JAJNUY010000017">
    <property type="protein sequence ID" value="MCD5563515.1"/>
    <property type="molecule type" value="Genomic_DNA"/>
</dbReference>
<dbReference type="Gene3D" id="3.90.220.20">
    <property type="entry name" value="DNA methylase specificity domains"/>
    <property type="match status" value="1"/>
</dbReference>
<keyword evidence="2" id="KW-0238">DNA-binding</keyword>
<dbReference type="InterPro" id="IPR044946">
    <property type="entry name" value="Restrct_endonuc_typeI_TRD_sf"/>
</dbReference>